<dbReference type="PROSITE" id="PS00552">
    <property type="entry name" value="HTH_MERR_1"/>
    <property type="match status" value="1"/>
</dbReference>
<dbReference type="Gene3D" id="3.20.80.10">
    <property type="entry name" value="Regulatory factor, effector binding domain"/>
    <property type="match status" value="1"/>
</dbReference>
<dbReference type="Pfam" id="PF13411">
    <property type="entry name" value="MerR_1"/>
    <property type="match status" value="1"/>
</dbReference>
<dbReference type="InterPro" id="IPR047057">
    <property type="entry name" value="MerR_fam"/>
</dbReference>
<dbReference type="SMART" id="SM00422">
    <property type="entry name" value="HTH_MERR"/>
    <property type="match status" value="1"/>
</dbReference>
<dbReference type="PANTHER" id="PTHR30204">
    <property type="entry name" value="REDOX-CYCLING DRUG-SENSING TRANSCRIPTIONAL ACTIVATOR SOXR"/>
    <property type="match status" value="1"/>
</dbReference>
<dbReference type="InterPro" id="IPR011256">
    <property type="entry name" value="Reg_factor_effector_dom_sf"/>
</dbReference>
<evidence type="ECO:0000313" key="4">
    <source>
        <dbReference type="Proteomes" id="UP000290624"/>
    </source>
</evidence>
<dbReference type="SUPFAM" id="SSF46955">
    <property type="entry name" value="Putative DNA-binding domain"/>
    <property type="match status" value="1"/>
</dbReference>
<sequence>MGVDMLSIGEIAHSTGVSRRMLRHWEGEGLLTPATTDPVTGYRRYQDSQLGRVRAIAELRALGFGLAEIGQLLDPHLEQSTLEVLLTHQVDALQRQITEASTRLVHVQHRLDIIQSKSMEIIMNLSITALPSLNIWGLSTTVLDETEIGHAVKQLHRDLPHTDEEIVLLYDGTDDDQITVSAGITTRPESEAVSRIVVPEASEGVTVTFDGPPESIGDAWVLIDAELEKRHLTSFGIYRQVNSVTGHVTLQAPVRERH</sequence>
<organism evidence="3 4">
    <name type="scientific">Propioniciclava flava</name>
    <dbReference type="NCBI Taxonomy" id="2072026"/>
    <lineage>
        <taxon>Bacteria</taxon>
        <taxon>Bacillati</taxon>
        <taxon>Actinomycetota</taxon>
        <taxon>Actinomycetes</taxon>
        <taxon>Propionibacteriales</taxon>
        <taxon>Propionibacteriaceae</taxon>
        <taxon>Propioniciclava</taxon>
    </lineage>
</organism>
<dbReference type="PANTHER" id="PTHR30204:SF97">
    <property type="entry name" value="MERR FAMILY REGULATORY PROTEIN"/>
    <property type="match status" value="1"/>
</dbReference>
<dbReference type="GO" id="GO:0003677">
    <property type="term" value="F:DNA binding"/>
    <property type="evidence" value="ECO:0007669"/>
    <property type="project" value="UniProtKB-KW"/>
</dbReference>
<dbReference type="EMBL" id="PPCV01000005">
    <property type="protein sequence ID" value="RXW32082.1"/>
    <property type="molecule type" value="Genomic_DNA"/>
</dbReference>
<keyword evidence="4" id="KW-1185">Reference proteome</keyword>
<feature type="domain" description="HTH merR-type" evidence="2">
    <location>
        <begin position="5"/>
        <end position="75"/>
    </location>
</feature>
<reference evidence="3 4" key="1">
    <citation type="submission" date="2018-01" db="EMBL/GenBank/DDBJ databases">
        <title>Lactibacter flavus gen. nov., sp. nov., a novel bacterium of the family Propionibacteriaceae isolated from raw milk and dairy products.</title>
        <authorList>
            <person name="Wenning M."/>
            <person name="Breitenwieser F."/>
            <person name="Huptas C."/>
            <person name="von Neubeck M."/>
            <person name="Busse H.-J."/>
            <person name="Scherer S."/>
        </authorList>
    </citation>
    <scope>NUCLEOTIDE SEQUENCE [LARGE SCALE GENOMIC DNA]</scope>
    <source>
        <strain evidence="3 4">VG341</strain>
    </source>
</reference>
<dbReference type="PROSITE" id="PS50937">
    <property type="entry name" value="HTH_MERR_2"/>
    <property type="match status" value="1"/>
</dbReference>
<evidence type="ECO:0000259" key="2">
    <source>
        <dbReference type="PROSITE" id="PS50937"/>
    </source>
</evidence>
<dbReference type="Gene3D" id="1.10.1660.10">
    <property type="match status" value="1"/>
</dbReference>
<dbReference type="GO" id="GO:0003700">
    <property type="term" value="F:DNA-binding transcription factor activity"/>
    <property type="evidence" value="ECO:0007669"/>
    <property type="project" value="InterPro"/>
</dbReference>
<dbReference type="InterPro" id="IPR000551">
    <property type="entry name" value="MerR-type_HTH_dom"/>
</dbReference>
<accession>A0A4Q2EHP3</accession>
<keyword evidence="1" id="KW-0238">DNA-binding</keyword>
<dbReference type="InterPro" id="IPR009061">
    <property type="entry name" value="DNA-bd_dom_put_sf"/>
</dbReference>
<gene>
    <name evidence="3" type="ORF">C1706_08540</name>
</gene>
<comment type="caution">
    <text evidence="3">The sequence shown here is derived from an EMBL/GenBank/DDBJ whole genome shotgun (WGS) entry which is preliminary data.</text>
</comment>
<evidence type="ECO:0000313" key="3">
    <source>
        <dbReference type="EMBL" id="RXW32082.1"/>
    </source>
</evidence>
<dbReference type="Proteomes" id="UP000290624">
    <property type="component" value="Unassembled WGS sequence"/>
</dbReference>
<proteinExistence type="predicted"/>
<dbReference type="OrthoDB" id="7849865at2"/>
<protein>
    <submittedName>
        <fullName evidence="3">Transcriptional regulator</fullName>
    </submittedName>
</protein>
<name>A0A4Q2EHP3_9ACTN</name>
<dbReference type="AlphaFoldDB" id="A0A4Q2EHP3"/>
<evidence type="ECO:0000256" key="1">
    <source>
        <dbReference type="ARBA" id="ARBA00023125"/>
    </source>
</evidence>